<comment type="caution">
    <text evidence="2">The sequence shown here is derived from an EMBL/GenBank/DDBJ whole genome shotgun (WGS) entry which is preliminary data.</text>
</comment>
<feature type="compositionally biased region" description="Low complexity" evidence="1">
    <location>
        <begin position="89"/>
        <end position="99"/>
    </location>
</feature>
<dbReference type="OrthoDB" id="567788at2759"/>
<dbReference type="Proteomes" id="UP000829720">
    <property type="component" value="Unassembled WGS sequence"/>
</dbReference>
<feature type="compositionally biased region" description="Basic and acidic residues" evidence="1">
    <location>
        <begin position="64"/>
        <end position="87"/>
    </location>
</feature>
<dbReference type="AlphaFoldDB" id="A0A8T3DLR2"/>
<feature type="region of interest" description="Disordered" evidence="1">
    <location>
        <begin position="20"/>
        <end position="99"/>
    </location>
</feature>
<organism evidence="2 3">
    <name type="scientific">Albula goreensis</name>
    <dbReference type="NCBI Taxonomy" id="1534307"/>
    <lineage>
        <taxon>Eukaryota</taxon>
        <taxon>Metazoa</taxon>
        <taxon>Chordata</taxon>
        <taxon>Craniata</taxon>
        <taxon>Vertebrata</taxon>
        <taxon>Euteleostomi</taxon>
        <taxon>Actinopterygii</taxon>
        <taxon>Neopterygii</taxon>
        <taxon>Teleostei</taxon>
        <taxon>Albuliformes</taxon>
        <taxon>Albulidae</taxon>
        <taxon>Albula</taxon>
    </lineage>
</organism>
<protein>
    <submittedName>
        <fullName evidence="2">Uncharacterized protein</fullName>
    </submittedName>
</protein>
<evidence type="ECO:0000313" key="2">
    <source>
        <dbReference type="EMBL" id="KAI1896976.1"/>
    </source>
</evidence>
<keyword evidence="3" id="KW-1185">Reference proteome</keyword>
<reference evidence="2" key="1">
    <citation type="submission" date="2021-01" db="EMBL/GenBank/DDBJ databases">
        <authorList>
            <person name="Zahm M."/>
            <person name="Roques C."/>
            <person name="Cabau C."/>
            <person name="Klopp C."/>
            <person name="Donnadieu C."/>
            <person name="Jouanno E."/>
            <person name="Lampietro C."/>
            <person name="Louis A."/>
            <person name="Herpin A."/>
            <person name="Echchiki A."/>
            <person name="Berthelot C."/>
            <person name="Parey E."/>
            <person name="Roest-Crollius H."/>
            <person name="Braasch I."/>
            <person name="Postlethwait J."/>
            <person name="Bobe J."/>
            <person name="Montfort J."/>
            <person name="Bouchez O."/>
            <person name="Begum T."/>
            <person name="Mejri S."/>
            <person name="Adams A."/>
            <person name="Chen W.-J."/>
            <person name="Guiguen Y."/>
        </authorList>
    </citation>
    <scope>NUCLEOTIDE SEQUENCE</scope>
    <source>
        <tissue evidence="2">Blood</tissue>
    </source>
</reference>
<evidence type="ECO:0000313" key="3">
    <source>
        <dbReference type="Proteomes" id="UP000829720"/>
    </source>
</evidence>
<proteinExistence type="predicted"/>
<gene>
    <name evidence="2" type="ORF">AGOR_G00100460</name>
</gene>
<accession>A0A8T3DLR2</accession>
<evidence type="ECO:0000256" key="1">
    <source>
        <dbReference type="SAM" id="MobiDB-lite"/>
    </source>
</evidence>
<name>A0A8T3DLR2_9TELE</name>
<sequence length="99" mass="10803">MDDDEDDILDLAGGARDAIERHKASLPRFEDPPKYTYSDFPTSDPEPAASKPEAEYGFGSFMDSTEKKTKPIDEIADTETPKAEPVKESSSSGKSSPCE</sequence>
<dbReference type="EMBL" id="JAERUA010000008">
    <property type="protein sequence ID" value="KAI1896976.1"/>
    <property type="molecule type" value="Genomic_DNA"/>
</dbReference>
<feature type="compositionally biased region" description="Basic and acidic residues" evidence="1">
    <location>
        <begin position="20"/>
        <end position="33"/>
    </location>
</feature>